<dbReference type="AlphaFoldDB" id="A0A292II26"/>
<dbReference type="EMBL" id="HG937516">
    <property type="protein sequence ID" value="CDN40323.1"/>
    <property type="molecule type" value="Genomic_DNA"/>
</dbReference>
<dbReference type="Pfam" id="PF03202">
    <property type="entry name" value="Lipoprotein_10"/>
    <property type="match status" value="1"/>
</dbReference>
<comment type="similarity">
    <text evidence="1">Belongs to the MG185/MG260 family.</text>
</comment>
<dbReference type="KEGG" id="mamp:MAMA39_02000"/>
<protein>
    <recommendedName>
        <fullName evidence="3">Mycoplasma lipoprotein C-terminal domain-containing protein</fullName>
    </recommendedName>
</protein>
<feature type="chain" id="PRO_5012019191" description="Mycoplasma lipoprotein C-terminal domain-containing protein" evidence="2">
    <location>
        <begin position="27"/>
        <end position="637"/>
    </location>
</feature>
<reference evidence="4 5" key="1">
    <citation type="journal article" date="2015" name="Clin. Infect. Dis.">
        <title>Genomic Investigations unmask Mycoplasma amphoriforme, a new respiratory pathogen.</title>
        <authorList>
            <person name="Gillespie S.H."/>
            <person name="Ling C.L."/>
            <person name="Oravcova K."/>
            <person name="Pinheiro M."/>
            <person name="Wells L."/>
            <person name="Bryant J.M."/>
            <person name="McHugh T.D."/>
            <person name="Bebear C."/>
            <person name="Webster D."/>
            <person name="Harris S.R."/>
            <person name="Seth-Smith H.M."/>
            <person name="Thomson N.R."/>
        </authorList>
    </citation>
    <scope>NUCLEOTIDE SEQUENCE [LARGE SCALE GENOMIC DNA]</scope>
    <source>
        <strain evidence="4 5">A39</strain>
    </source>
</reference>
<organism evidence="4 5">
    <name type="scientific">Mycoplasma amphoriforme A39</name>
    <dbReference type="NCBI Taxonomy" id="572419"/>
    <lineage>
        <taxon>Bacteria</taxon>
        <taxon>Bacillati</taxon>
        <taxon>Mycoplasmatota</taxon>
        <taxon>Mollicutes</taxon>
        <taxon>Mycoplasmataceae</taxon>
        <taxon>Mycoplasma</taxon>
    </lineage>
</organism>
<keyword evidence="5" id="KW-1185">Reference proteome</keyword>
<evidence type="ECO:0000313" key="5">
    <source>
        <dbReference type="Proteomes" id="UP000261764"/>
    </source>
</evidence>
<gene>
    <name evidence="4" type="ORF">MAMA39_02000</name>
</gene>
<feature type="domain" description="Mycoplasma lipoprotein C-terminal" evidence="3">
    <location>
        <begin position="458"/>
        <end position="572"/>
    </location>
</feature>
<dbReference type="InterPro" id="IPR054825">
    <property type="entry name" value="P68-like"/>
</dbReference>
<dbReference type="InterPro" id="IPR004890">
    <property type="entry name" value="Lipoprotein_10_C"/>
</dbReference>
<evidence type="ECO:0000256" key="1">
    <source>
        <dbReference type="ARBA" id="ARBA00009031"/>
    </source>
</evidence>
<dbReference type="RefSeq" id="WP_343251667.1">
    <property type="nucleotide sequence ID" value="NZ_HG937516.1"/>
</dbReference>
<keyword evidence="2" id="KW-0732">Signal</keyword>
<evidence type="ECO:0000313" key="4">
    <source>
        <dbReference type="EMBL" id="CDN40323.1"/>
    </source>
</evidence>
<accession>A0A292II26</accession>
<dbReference type="NCBIfam" id="NF045826">
    <property type="entry name" value="lipo_P68"/>
    <property type="match status" value="1"/>
</dbReference>
<evidence type="ECO:0000259" key="3">
    <source>
        <dbReference type="Pfam" id="PF03202"/>
    </source>
</evidence>
<dbReference type="PROSITE" id="PS51257">
    <property type="entry name" value="PROKAR_LIPOPROTEIN"/>
    <property type="match status" value="1"/>
</dbReference>
<proteinExistence type="inferred from homology"/>
<name>A0A292II26_9MOLU</name>
<sequence>MKKSKKYLTFSVFGFGLIFATSVLSACSTTQKSNVTRDKVIFETAQSKVYPLMIAMRPLVNLYNEQQKNEPNFVPVELRTADQNQINSESKLATTVVSQIETNDKNLPNLILNNKSGAYLVNRYRRLLSLNGTKISTDIFPDKLMQNYNKLAGQPINDKTIYNIPFDITDVDSIAFNLVNMAKIFSIIKDNGGTIDENLVVDGDYKLYQEAKKVESKMSQIPETSIFHSIKAKNSSDSQKNAFKDVKITSENFATTKALMEFAKMVNEKTTVEGNDKVHDGRIFSIDYAQSFMAKDIFNELNGSFLWSLKANSNGRQGSFIDYNVAKPNDPSANTYKKLWDQYSQFYAPQSATDEKVSFHSTQFMSNNPATSTGVWAAWDLRAYDAAFGIAAAVGVEQAMASPTAFGFFGNKAKPTMPTAETFEEFEKRSAKYDEIYYGSQLLRSNSENNNQTYLDGGSSLVAIDVKNEKLNKGTQKFLSWLYAGNVKVKNDDQNGDREISAAQYLIENSGYIVPLKTLVTNQQLSNLQKQYDELTKSIDSIKGKSEKTAADKAKHNQLFTRRNYLRSAIVSLKSLLNFLDPSANINLLSAPSDSKTSEAAARIKNDLYSSTANKIQKRISSTEALGNIVKILEGTN</sequence>
<evidence type="ECO:0000256" key="2">
    <source>
        <dbReference type="SAM" id="SignalP"/>
    </source>
</evidence>
<feature type="signal peptide" evidence="2">
    <location>
        <begin position="1"/>
        <end position="26"/>
    </location>
</feature>
<dbReference type="Proteomes" id="UP000261764">
    <property type="component" value="Chromosome I"/>
</dbReference>